<accession>A0A5J5ELS7</accession>
<keyword evidence="3" id="KW-1185">Reference proteome</keyword>
<reference evidence="2 3" key="1">
    <citation type="submission" date="2019-09" db="EMBL/GenBank/DDBJ databases">
        <title>Draft genome of the ectomycorrhizal ascomycete Sphaerosporella brunnea.</title>
        <authorList>
            <consortium name="DOE Joint Genome Institute"/>
            <person name="Benucci G.M."/>
            <person name="Marozzi G."/>
            <person name="Antonielli L."/>
            <person name="Sanchez S."/>
            <person name="Marco P."/>
            <person name="Wang X."/>
            <person name="Falini L.B."/>
            <person name="Barry K."/>
            <person name="Haridas S."/>
            <person name="Lipzen A."/>
            <person name="Labutti K."/>
            <person name="Grigoriev I.V."/>
            <person name="Murat C."/>
            <person name="Martin F."/>
            <person name="Albertini E."/>
            <person name="Donnini D."/>
            <person name="Bonito G."/>
        </authorList>
    </citation>
    <scope>NUCLEOTIDE SEQUENCE [LARGE SCALE GENOMIC DNA]</scope>
    <source>
        <strain evidence="2 3">Sb_GMNB300</strain>
    </source>
</reference>
<dbReference type="EMBL" id="VXIS01000202">
    <property type="protein sequence ID" value="KAA8897224.1"/>
    <property type="molecule type" value="Genomic_DNA"/>
</dbReference>
<feature type="region of interest" description="Disordered" evidence="1">
    <location>
        <begin position="196"/>
        <end position="222"/>
    </location>
</feature>
<comment type="caution">
    <text evidence="2">The sequence shown here is derived from an EMBL/GenBank/DDBJ whole genome shotgun (WGS) entry which is preliminary data.</text>
</comment>
<dbReference type="InParanoid" id="A0A5J5ELS7"/>
<feature type="region of interest" description="Disordered" evidence="1">
    <location>
        <begin position="16"/>
        <end position="42"/>
    </location>
</feature>
<name>A0A5J5ELS7_9PEZI</name>
<dbReference type="Gene3D" id="6.10.280.230">
    <property type="match status" value="1"/>
</dbReference>
<proteinExistence type="predicted"/>
<organism evidence="2 3">
    <name type="scientific">Sphaerosporella brunnea</name>
    <dbReference type="NCBI Taxonomy" id="1250544"/>
    <lineage>
        <taxon>Eukaryota</taxon>
        <taxon>Fungi</taxon>
        <taxon>Dikarya</taxon>
        <taxon>Ascomycota</taxon>
        <taxon>Pezizomycotina</taxon>
        <taxon>Pezizomycetes</taxon>
        <taxon>Pezizales</taxon>
        <taxon>Pyronemataceae</taxon>
        <taxon>Sphaerosporella</taxon>
    </lineage>
</organism>
<feature type="compositionally biased region" description="Polar residues" evidence="1">
    <location>
        <begin position="33"/>
        <end position="42"/>
    </location>
</feature>
<protein>
    <recommendedName>
        <fullName evidence="4">Peroxin 20</fullName>
    </recommendedName>
</protein>
<evidence type="ECO:0000313" key="2">
    <source>
        <dbReference type="EMBL" id="KAA8897224.1"/>
    </source>
</evidence>
<dbReference type="AlphaFoldDB" id="A0A5J5ELS7"/>
<evidence type="ECO:0008006" key="4">
    <source>
        <dbReference type="Google" id="ProtNLM"/>
    </source>
</evidence>
<evidence type="ECO:0000256" key="1">
    <source>
        <dbReference type="SAM" id="MobiDB-lite"/>
    </source>
</evidence>
<dbReference type="OrthoDB" id="5407351at2759"/>
<feature type="compositionally biased region" description="Basic and acidic residues" evidence="1">
    <location>
        <begin position="208"/>
        <end position="222"/>
    </location>
</feature>
<gene>
    <name evidence="2" type="ORF">FN846DRAFT_261887</name>
</gene>
<evidence type="ECO:0000313" key="3">
    <source>
        <dbReference type="Proteomes" id="UP000326924"/>
    </source>
</evidence>
<dbReference type="Proteomes" id="UP000326924">
    <property type="component" value="Unassembled WGS sequence"/>
</dbReference>
<sequence>MAALCGPTNALASLQKHTTADRSHHQQRFRPGLSSSQNFRSTQPNNAVWNEAEFESFATTGQVDPFLANQQSFQQQSFQQPAPPPPQQLDWASDFQRLEIGAASQRFGTPVQQQPQPNWGLEFAHRLQEKSQLSSVAPQAGSYTGIGMGTGIGYSDVGMGIQHTQQVEEFQFDESAFEKAFASVEKEVADFFAEPEPAAPVPEPFVEAEDKGKQKEQLQKDSDELARTAGQLLDSVQENTSAKFQNSTFLALMRKIRDHEVVVEGNDMVEAKR</sequence>